<gene>
    <name evidence="2" type="ORF">DFR67_11466</name>
</gene>
<reference evidence="2 3" key="1">
    <citation type="submission" date="2018-06" db="EMBL/GenBank/DDBJ databases">
        <title>Genomic Encyclopedia of Type Strains, Phase IV (KMG-IV): sequencing the most valuable type-strain genomes for metagenomic binning, comparative biology and taxonomic classification.</title>
        <authorList>
            <person name="Goeker M."/>
        </authorList>
    </citation>
    <scope>NUCLEOTIDE SEQUENCE [LARGE SCALE GENOMIC DNA]</scope>
    <source>
        <strain evidence="2 3">DSM 45521</strain>
    </source>
</reference>
<accession>A0A318REY1</accession>
<sequence>MGTDIEPAVPAGEDPRSYAQVLAEVYDATMAGGKSPARPRDLISASWLRLRRGGVDPDAVRPRPIVADLELRRRESGLAPLLPDLIGGLAAATAGGDNIVVVTDSHGKVLWRSGARAVLHRADRLGFVEGADWAEDSAGTNAIGTALVSRTAVQIFSAEHFLRSHHAWTCSGAPIRDPRDGRLLGAIDVSGPANTVAPIVLALVDAVARLAESSLREQHRRQLDGLRSVAAPLLAAAHRPALAVDNHGWVAAVGRTIDRNRIALPTRVQAGTAWLPELGVCDVEPLPGGWLVLPTEDDPETIGARSRVRLDLRDPHHSTIHVQTELGSWSHELSPRHAEILFLLAVSPAGTSAAELAADIFGDRGRAITVRAEMSRLRKYLVGVLAAQPYRFADDVALDLVFPADRSRLLPHSLAATIGRHRSVVADG</sequence>
<dbReference type="EMBL" id="QJSP01000014">
    <property type="protein sequence ID" value="PYE13969.1"/>
    <property type="molecule type" value="Genomic_DNA"/>
</dbReference>
<dbReference type="InterPro" id="IPR003018">
    <property type="entry name" value="GAF"/>
</dbReference>
<proteinExistence type="predicted"/>
<dbReference type="InterPro" id="IPR029016">
    <property type="entry name" value="GAF-like_dom_sf"/>
</dbReference>
<name>A0A318REY1_WILLI</name>
<dbReference type="Gene3D" id="3.30.450.40">
    <property type="match status" value="1"/>
</dbReference>
<dbReference type="RefSeq" id="WP_245938086.1">
    <property type="nucleotide sequence ID" value="NZ_QJSP01000014.1"/>
</dbReference>
<dbReference type="Proteomes" id="UP000247591">
    <property type="component" value="Unassembled WGS sequence"/>
</dbReference>
<dbReference type="AlphaFoldDB" id="A0A318REY1"/>
<comment type="caution">
    <text evidence="2">The sequence shown here is derived from an EMBL/GenBank/DDBJ whole genome shotgun (WGS) entry which is preliminary data.</text>
</comment>
<evidence type="ECO:0000313" key="3">
    <source>
        <dbReference type="Proteomes" id="UP000247591"/>
    </source>
</evidence>
<organism evidence="2 3">
    <name type="scientific">Williamsia limnetica</name>
    <dbReference type="NCBI Taxonomy" id="882452"/>
    <lineage>
        <taxon>Bacteria</taxon>
        <taxon>Bacillati</taxon>
        <taxon>Actinomycetota</taxon>
        <taxon>Actinomycetes</taxon>
        <taxon>Mycobacteriales</taxon>
        <taxon>Nocardiaceae</taxon>
        <taxon>Williamsia</taxon>
    </lineage>
</organism>
<protein>
    <submittedName>
        <fullName evidence="2">GAF domain-containing protein</fullName>
    </submittedName>
</protein>
<keyword evidence="3" id="KW-1185">Reference proteome</keyword>
<feature type="domain" description="GAF" evidence="1">
    <location>
        <begin position="115"/>
        <end position="214"/>
    </location>
</feature>
<dbReference type="Pfam" id="PF01590">
    <property type="entry name" value="GAF"/>
    <property type="match status" value="1"/>
</dbReference>
<evidence type="ECO:0000313" key="2">
    <source>
        <dbReference type="EMBL" id="PYE13969.1"/>
    </source>
</evidence>
<evidence type="ECO:0000259" key="1">
    <source>
        <dbReference type="Pfam" id="PF01590"/>
    </source>
</evidence>